<keyword evidence="7" id="KW-0239">DNA-directed DNA polymerase</keyword>
<dbReference type="InterPro" id="IPR040982">
    <property type="entry name" value="DNA_pol3_finger"/>
</dbReference>
<dbReference type="SMART" id="SM00481">
    <property type="entry name" value="POLIIIAc"/>
    <property type="match status" value="1"/>
</dbReference>
<dbReference type="InterPro" id="IPR011708">
    <property type="entry name" value="DNA_pol3_alpha_NTPase_dom"/>
</dbReference>
<evidence type="ECO:0000256" key="6">
    <source>
        <dbReference type="ARBA" id="ARBA00022705"/>
    </source>
</evidence>
<dbReference type="InterPro" id="IPR041931">
    <property type="entry name" value="DNA_pol3_alpha_thumb_dom"/>
</dbReference>
<dbReference type="InterPro" id="IPR029460">
    <property type="entry name" value="DNAPol_HHH"/>
</dbReference>
<dbReference type="InterPro" id="IPR003141">
    <property type="entry name" value="Pol/His_phosphatase_N"/>
</dbReference>
<evidence type="ECO:0000256" key="5">
    <source>
        <dbReference type="ARBA" id="ARBA00022695"/>
    </source>
</evidence>
<evidence type="ECO:0000256" key="8">
    <source>
        <dbReference type="ARBA" id="ARBA00049244"/>
    </source>
</evidence>
<dbReference type="Pfam" id="PF14579">
    <property type="entry name" value="HHH_6"/>
    <property type="match status" value="1"/>
</dbReference>
<dbReference type="Gene3D" id="1.10.150.870">
    <property type="match status" value="1"/>
</dbReference>
<dbReference type="AlphaFoldDB" id="A0A7M3MDR9"/>
<evidence type="ECO:0000256" key="4">
    <source>
        <dbReference type="ARBA" id="ARBA00022679"/>
    </source>
</evidence>
<organism evidence="10 11">
    <name type="scientific">Oceanidesulfovibrio indonesiensis</name>
    <dbReference type="NCBI Taxonomy" id="54767"/>
    <lineage>
        <taxon>Bacteria</taxon>
        <taxon>Pseudomonadati</taxon>
        <taxon>Thermodesulfobacteriota</taxon>
        <taxon>Desulfovibrionia</taxon>
        <taxon>Desulfovibrionales</taxon>
        <taxon>Desulfovibrionaceae</taxon>
        <taxon>Oceanidesulfovibrio</taxon>
    </lineage>
</organism>
<dbReference type="NCBIfam" id="NF005298">
    <property type="entry name" value="PRK06826.1"/>
    <property type="match status" value="1"/>
</dbReference>
<dbReference type="Pfam" id="PF07733">
    <property type="entry name" value="DNA_pol3_alpha"/>
    <property type="match status" value="1"/>
</dbReference>
<dbReference type="InterPro" id="IPR004013">
    <property type="entry name" value="PHP_dom"/>
</dbReference>
<name>A0A7M3MDR9_9BACT</name>
<proteinExistence type="predicted"/>
<evidence type="ECO:0000256" key="7">
    <source>
        <dbReference type="ARBA" id="ARBA00022932"/>
    </source>
</evidence>
<dbReference type="GO" id="GO:0005737">
    <property type="term" value="C:cytoplasm"/>
    <property type="evidence" value="ECO:0007669"/>
    <property type="project" value="UniProtKB-SubCell"/>
</dbReference>
<evidence type="ECO:0000256" key="3">
    <source>
        <dbReference type="ARBA" id="ARBA00019114"/>
    </source>
</evidence>
<dbReference type="Proteomes" id="UP000448292">
    <property type="component" value="Unassembled WGS sequence"/>
</dbReference>
<dbReference type="CDD" id="cd04485">
    <property type="entry name" value="DnaE_OBF"/>
    <property type="match status" value="1"/>
</dbReference>
<keyword evidence="4" id="KW-0808">Transferase</keyword>
<feature type="domain" description="Polymerase/histidinol phosphatase N-terminal" evidence="9">
    <location>
        <begin position="5"/>
        <end position="72"/>
    </location>
</feature>
<dbReference type="PANTHER" id="PTHR32294">
    <property type="entry name" value="DNA POLYMERASE III SUBUNIT ALPHA"/>
    <property type="match status" value="1"/>
</dbReference>
<gene>
    <name evidence="10" type="ORF">DPQ33_10665</name>
</gene>
<dbReference type="PANTHER" id="PTHR32294:SF0">
    <property type="entry name" value="DNA POLYMERASE III SUBUNIT ALPHA"/>
    <property type="match status" value="1"/>
</dbReference>
<dbReference type="RefSeq" id="WP_144303210.1">
    <property type="nucleotide sequence ID" value="NZ_QMIE01000009.1"/>
</dbReference>
<dbReference type="InterPro" id="IPR016195">
    <property type="entry name" value="Pol/histidinol_Pase-like"/>
</dbReference>
<dbReference type="GO" id="GO:0008408">
    <property type="term" value="F:3'-5' exonuclease activity"/>
    <property type="evidence" value="ECO:0007669"/>
    <property type="project" value="InterPro"/>
</dbReference>
<dbReference type="Pfam" id="PF17657">
    <property type="entry name" value="DNA_pol3_finger"/>
    <property type="match status" value="1"/>
</dbReference>
<comment type="catalytic activity">
    <reaction evidence="8">
        <text>DNA(n) + a 2'-deoxyribonucleoside 5'-triphosphate = DNA(n+1) + diphosphate</text>
        <dbReference type="Rhea" id="RHEA:22508"/>
        <dbReference type="Rhea" id="RHEA-COMP:17339"/>
        <dbReference type="Rhea" id="RHEA-COMP:17340"/>
        <dbReference type="ChEBI" id="CHEBI:33019"/>
        <dbReference type="ChEBI" id="CHEBI:61560"/>
        <dbReference type="ChEBI" id="CHEBI:173112"/>
        <dbReference type="EC" id="2.7.7.7"/>
    </reaction>
</comment>
<accession>A0A7M3MDR9</accession>
<dbReference type="OrthoDB" id="9803237at2"/>
<comment type="subcellular location">
    <subcellularLocation>
        <location evidence="1">Cytoplasm</location>
    </subcellularLocation>
</comment>
<comment type="caution">
    <text evidence="10">The sequence shown here is derived from an EMBL/GenBank/DDBJ whole genome shotgun (WGS) entry which is preliminary data.</text>
</comment>
<keyword evidence="6" id="KW-0235">DNA replication</keyword>
<evidence type="ECO:0000256" key="1">
    <source>
        <dbReference type="ARBA" id="ARBA00004496"/>
    </source>
</evidence>
<dbReference type="EC" id="2.7.7.7" evidence="2"/>
<reference evidence="10 11" key="1">
    <citation type="submission" date="2018-06" db="EMBL/GenBank/DDBJ databases">
        <title>Complete genome of Desulfovibrio indonesiensis P37SLT.</title>
        <authorList>
            <person name="Crispim J.S."/>
            <person name="Vidigal P.M.P."/>
            <person name="Silva L.C.F."/>
            <person name="Laguardia C.N."/>
            <person name="Araujo L.C."/>
            <person name="Dias R.S."/>
            <person name="Sousa M.P."/>
            <person name="Paula S.O."/>
            <person name="Silva C."/>
        </authorList>
    </citation>
    <scope>NUCLEOTIDE SEQUENCE [LARGE SCALE GENOMIC DNA]</scope>
    <source>
        <strain evidence="10 11">P37SLT</strain>
    </source>
</reference>
<dbReference type="NCBIfam" id="TIGR00594">
    <property type="entry name" value="polc"/>
    <property type="match status" value="1"/>
</dbReference>
<dbReference type="Gene3D" id="3.20.20.140">
    <property type="entry name" value="Metal-dependent hydrolases"/>
    <property type="match status" value="1"/>
</dbReference>
<dbReference type="GO" id="GO:0006260">
    <property type="term" value="P:DNA replication"/>
    <property type="evidence" value="ECO:0007669"/>
    <property type="project" value="UniProtKB-KW"/>
</dbReference>
<evidence type="ECO:0000313" key="10">
    <source>
        <dbReference type="EMBL" id="TVM16869.1"/>
    </source>
</evidence>
<evidence type="ECO:0000313" key="11">
    <source>
        <dbReference type="Proteomes" id="UP000448292"/>
    </source>
</evidence>
<dbReference type="Gene3D" id="1.10.10.1600">
    <property type="entry name" value="Bacterial DNA polymerase III alpha subunit, thumb domain"/>
    <property type="match status" value="1"/>
</dbReference>
<keyword evidence="5" id="KW-0548">Nucleotidyltransferase</keyword>
<evidence type="ECO:0000259" key="9">
    <source>
        <dbReference type="SMART" id="SM00481"/>
    </source>
</evidence>
<protein>
    <recommendedName>
        <fullName evidence="3">DNA polymerase III subunit alpha</fullName>
        <ecNumber evidence="2">2.7.7.7</ecNumber>
    </recommendedName>
</protein>
<dbReference type="CDD" id="cd12113">
    <property type="entry name" value="PHP_PolIIIA_DnaE3"/>
    <property type="match status" value="1"/>
</dbReference>
<dbReference type="SUPFAM" id="SSF89550">
    <property type="entry name" value="PHP domain-like"/>
    <property type="match status" value="1"/>
</dbReference>
<sequence length="1175" mass="131636">MPDFVHLHCHTEYSLLDGAIRLKDLIARAKEFGSPAAAITDHGNLYGALSFYLKAKAEGIKPILGSELYVAHHHHQDRESEEARKRYHLVLLAQNEEGWRNLVKLVSTGYLHGFYHKPRVDKDLLRKHSEGLIALSACLAGEIPRALMNQGVEAALPVAQEYADIFPGRFYLELQANNLPEQAELNDKLIALSKQTSLPLVATNDCHYLTAEDYEAHDVLLCIQTAACVNDDKRMRFTTSDLYYKSPEEMAAHFPELPEAIENTALIAEQCDVELDLETHHFPVYSLPEGKSLHEEFVEMCRRGLEERIAKAPYEIDRKLYEERLEKEIDVIAQMGFEGYFLIVQDFINWAKAQNIPVGPGRGSAAGSLVAWVLRITNLDPIPYNLLFERFLNIERVSMPDIDVDFCERRRGEVIRYVTEKYGDDSVAQITTFGTMKAKAVVRDVGRALGMSFGETDRIAKLIPEDLKMTIDKALEQEPELRALAEDDPTIGQLIDVSRRLEGLSRHASTHAAGVVIGDRQLNHYLPLYRGKKDEVVTQFDMKMVEKVGLIKFDFLGLRTMTVIQDTLDLIGRQGKDVPDLDALLLSDEETYQLYSRGDTDGVFQVESSGMRKYLRMLKPSCFDDLIAMLALYRPGPLNSGMVDEFIKRKHGEVPVSYPLPQLEETLQPTYGVIVYQEQVMKIAQVVANYTLGGADLLRRAMGKKNAEAMAKERVKFVAGAAENDIGEKKANEIFDLMEKFAEYGFNKSHSAAYALISYYTAYLKTHFKAEFMAALMTSELSNQDKLLKYINACREMGIPVVPPNVNVGRREFNVSDGQVVYGLGGVKNVGDEAINEIVREREENGPYISLLDLATRINLRKVTKRVFEHLIKAGACDCLGATRQGLLASLDQVVARAQKRARDKESGQTSLFAMVPEAEAPVTPGVGFDCPEQEMEEWEDELRSAFEKDALGFYLTSHPLLPYRRELPRLGLETLEMCAEKSPKQPVRTAVLITSKKEYITRKGDRMAFLGIEDLTGQGEAAIFPEAYRAYKEFINADKPLIVEGTVSDRSGPDEEEGPKQAKLLIDSVMFLAEAAQECTEPVTFDLRAEQLAGEGLAQFKHLVSRHAGPAEVNLRIHYPDVCCTLKLGPTYRVAPCPELDKAVQRLECRELDPADLNGCRPAAAPTPAEADHA</sequence>
<dbReference type="GO" id="GO:0003676">
    <property type="term" value="F:nucleic acid binding"/>
    <property type="evidence" value="ECO:0007669"/>
    <property type="project" value="InterPro"/>
</dbReference>
<dbReference type="GO" id="GO:0003887">
    <property type="term" value="F:DNA-directed DNA polymerase activity"/>
    <property type="evidence" value="ECO:0007669"/>
    <property type="project" value="UniProtKB-KW"/>
</dbReference>
<evidence type="ECO:0000256" key="2">
    <source>
        <dbReference type="ARBA" id="ARBA00012417"/>
    </source>
</evidence>
<dbReference type="InterPro" id="IPR004805">
    <property type="entry name" value="DnaE2/DnaE/PolC"/>
</dbReference>
<dbReference type="Pfam" id="PF02811">
    <property type="entry name" value="PHP"/>
    <property type="match status" value="1"/>
</dbReference>
<dbReference type="NCBIfam" id="NF004226">
    <property type="entry name" value="PRK05673.1"/>
    <property type="match status" value="1"/>
</dbReference>
<keyword evidence="11" id="KW-1185">Reference proteome</keyword>
<dbReference type="Pfam" id="PF01336">
    <property type="entry name" value="tRNA_anti-codon"/>
    <property type="match status" value="1"/>
</dbReference>
<dbReference type="InterPro" id="IPR004365">
    <property type="entry name" value="NA-bd_OB_tRNA"/>
</dbReference>
<dbReference type="EMBL" id="QMIE01000009">
    <property type="protein sequence ID" value="TVM16869.1"/>
    <property type="molecule type" value="Genomic_DNA"/>
</dbReference>